<dbReference type="EMBL" id="BAAADJ010000018">
    <property type="protein sequence ID" value="GAA0327429.1"/>
    <property type="molecule type" value="Genomic_DNA"/>
</dbReference>
<gene>
    <name evidence="3" type="ORF">GCM10008967_17420</name>
</gene>
<dbReference type="RefSeq" id="WP_343798250.1">
    <property type="nucleotide sequence ID" value="NZ_BAAADJ010000018.1"/>
</dbReference>
<dbReference type="Proteomes" id="UP001500782">
    <property type="component" value="Unassembled WGS sequence"/>
</dbReference>
<evidence type="ECO:0000256" key="1">
    <source>
        <dbReference type="SAM" id="Phobius"/>
    </source>
</evidence>
<protein>
    <recommendedName>
        <fullName evidence="2">VanZ-like domain-containing protein</fullName>
    </recommendedName>
</protein>
<feature type="transmembrane region" description="Helical" evidence="1">
    <location>
        <begin position="104"/>
        <end position="126"/>
    </location>
</feature>
<dbReference type="InterPro" id="IPR006976">
    <property type="entry name" value="VanZ-like"/>
</dbReference>
<evidence type="ECO:0000313" key="3">
    <source>
        <dbReference type="EMBL" id="GAA0327429.1"/>
    </source>
</evidence>
<evidence type="ECO:0000313" key="4">
    <source>
        <dbReference type="Proteomes" id="UP001500782"/>
    </source>
</evidence>
<keyword evidence="4" id="KW-1185">Reference proteome</keyword>
<name>A0ABP3FVN3_9BACI</name>
<feature type="domain" description="VanZ-like" evidence="2">
    <location>
        <begin position="13"/>
        <end position="149"/>
    </location>
</feature>
<feature type="transmembrane region" description="Helical" evidence="1">
    <location>
        <begin position="7"/>
        <end position="29"/>
    </location>
</feature>
<dbReference type="InterPro" id="IPR053150">
    <property type="entry name" value="Teicoplanin_resist-assoc"/>
</dbReference>
<keyword evidence="1" id="KW-0812">Transmembrane</keyword>
<dbReference type="PANTHER" id="PTHR36834:SF2">
    <property type="entry name" value="MEMBRANE PROTEIN"/>
    <property type="match status" value="1"/>
</dbReference>
<sequence length="163" mass="18955">MRVLLKLGIRFSFVIYLLVLTNLILFKYIHPTQIFEHMHFFLQNEYWMNSINLVPFKTVFQYLFISDLNSNIRVDNLVGNVIGFAPFGFFLPLLFTKFSRFRNVILATFMLSLTYEVTQLVFSLGSFDVDDLILNTIGGIGGFSVFLLLQRLFLNKNKMNLSA</sequence>
<dbReference type="PANTHER" id="PTHR36834">
    <property type="entry name" value="MEMBRANE PROTEIN-RELATED"/>
    <property type="match status" value="1"/>
</dbReference>
<feature type="transmembrane region" description="Helical" evidence="1">
    <location>
        <begin position="132"/>
        <end position="154"/>
    </location>
</feature>
<evidence type="ECO:0000259" key="2">
    <source>
        <dbReference type="Pfam" id="PF04892"/>
    </source>
</evidence>
<accession>A0ABP3FVN3</accession>
<feature type="transmembrane region" description="Helical" evidence="1">
    <location>
        <begin position="77"/>
        <end position="95"/>
    </location>
</feature>
<comment type="caution">
    <text evidence="3">The sequence shown here is derived from an EMBL/GenBank/DDBJ whole genome shotgun (WGS) entry which is preliminary data.</text>
</comment>
<keyword evidence="1" id="KW-0472">Membrane</keyword>
<organism evidence="3 4">
    <name type="scientific">Bacillus carboniphilus</name>
    <dbReference type="NCBI Taxonomy" id="86663"/>
    <lineage>
        <taxon>Bacteria</taxon>
        <taxon>Bacillati</taxon>
        <taxon>Bacillota</taxon>
        <taxon>Bacilli</taxon>
        <taxon>Bacillales</taxon>
        <taxon>Bacillaceae</taxon>
        <taxon>Bacillus</taxon>
    </lineage>
</organism>
<proteinExistence type="predicted"/>
<dbReference type="Pfam" id="PF04892">
    <property type="entry name" value="VanZ"/>
    <property type="match status" value="1"/>
</dbReference>
<keyword evidence="1" id="KW-1133">Transmembrane helix</keyword>
<reference evidence="4" key="1">
    <citation type="journal article" date="2019" name="Int. J. Syst. Evol. Microbiol.">
        <title>The Global Catalogue of Microorganisms (GCM) 10K type strain sequencing project: providing services to taxonomists for standard genome sequencing and annotation.</title>
        <authorList>
            <consortium name="The Broad Institute Genomics Platform"/>
            <consortium name="The Broad Institute Genome Sequencing Center for Infectious Disease"/>
            <person name="Wu L."/>
            <person name="Ma J."/>
        </authorList>
    </citation>
    <scope>NUCLEOTIDE SEQUENCE [LARGE SCALE GENOMIC DNA]</scope>
    <source>
        <strain evidence="4">JCM 9731</strain>
    </source>
</reference>